<reference evidence="6 7" key="1">
    <citation type="submission" date="2011-05" db="EMBL/GenBank/DDBJ databases">
        <title>Whole genome sequence of Microlunatus phosphovorus NM-1.</title>
        <authorList>
            <person name="Hosoyama A."/>
            <person name="Sasaki K."/>
            <person name="Harada T."/>
            <person name="Igarashi R."/>
            <person name="Kawakoshi A."/>
            <person name="Sasagawa M."/>
            <person name="Fukada J."/>
            <person name="Nakamura S."/>
            <person name="Katano Y."/>
            <person name="Hanada S."/>
            <person name="Kamagata Y."/>
            <person name="Nakamura N."/>
            <person name="Yamazaki S."/>
            <person name="Fujita N."/>
        </authorList>
    </citation>
    <scope>NUCLEOTIDE SEQUENCE [LARGE SCALE GENOMIC DNA]</scope>
    <source>
        <strain evidence="7">ATCC 700054 / DSM 10555 / JCM 9379 / NBRC 101784 / NCIMB 13414 / VKM Ac-1990 / NM-1</strain>
    </source>
</reference>
<dbReference type="GO" id="GO:0030313">
    <property type="term" value="C:cell envelope"/>
    <property type="evidence" value="ECO:0007669"/>
    <property type="project" value="UniProtKB-SubCell"/>
</dbReference>
<dbReference type="InterPro" id="IPR058649">
    <property type="entry name" value="CzcB_C"/>
</dbReference>
<feature type="region of interest" description="Disordered" evidence="4">
    <location>
        <begin position="187"/>
        <end position="227"/>
    </location>
</feature>
<dbReference type="AlphaFoldDB" id="F5XR95"/>
<proteinExistence type="predicted"/>
<dbReference type="OrthoDB" id="3728150at2"/>
<dbReference type="SUPFAM" id="SSF111369">
    <property type="entry name" value="HlyD-like secretion proteins"/>
    <property type="match status" value="1"/>
</dbReference>
<dbReference type="Gene3D" id="2.40.420.20">
    <property type="match status" value="1"/>
</dbReference>
<dbReference type="PANTHER" id="PTHR32347:SF14">
    <property type="entry name" value="EFFLUX SYSTEM COMPONENT YKNX-RELATED"/>
    <property type="match status" value="1"/>
</dbReference>
<sequence length="387" mass="40157">MSRKPRDSTKRKRRWLPIVIIVAVALVAGSLGLLAWRALSAGQSMMNAENPRTTETVTGSTQRQTVTASGTFAPRNAGYLSFPTPGKVTSVQVKVGDRVTKDEVLARIDTADLRSAVTVAEAEVEAAQEQLDQAVKDKAGAATIAAARAGVESARQQLRLAEHNLEKATLRSTLDGVVAAVNIKKGTQSGQGAGSTDPGNSEAEFDPGMGSGMDPGGSDPGASGLGDTASRAAAADIVVVDPGRWIVDIAISSNDIGLIKKGQTATVTATGSSKKLQAFVRTIGVIGSSGTGAVTFPATIEIRGKHSGLYIGGTNTVTITVKKHKNVLTVPTIAIEEIDGQTMVTKVVDGTDQQVPVKLGETFGNRTQILDGLAAGDEIVYYGLPER</sequence>
<dbReference type="eggNOG" id="COG0845">
    <property type="taxonomic scope" value="Bacteria"/>
</dbReference>
<keyword evidence="7" id="KW-1185">Reference proteome</keyword>
<evidence type="ECO:0000256" key="3">
    <source>
        <dbReference type="SAM" id="Coils"/>
    </source>
</evidence>
<evidence type="ECO:0000256" key="1">
    <source>
        <dbReference type="ARBA" id="ARBA00004196"/>
    </source>
</evidence>
<dbReference type="KEGG" id="mph:MLP_15710"/>
<organism evidence="6 7">
    <name type="scientific">Microlunatus phosphovorus (strain ATCC 700054 / DSM 10555 / JCM 9379 / NBRC 101784 / NCIMB 13414 / VKM Ac-1990 / NM-1)</name>
    <dbReference type="NCBI Taxonomy" id="1032480"/>
    <lineage>
        <taxon>Bacteria</taxon>
        <taxon>Bacillati</taxon>
        <taxon>Actinomycetota</taxon>
        <taxon>Actinomycetes</taxon>
        <taxon>Propionibacteriales</taxon>
        <taxon>Propionibacteriaceae</taxon>
        <taxon>Microlunatus</taxon>
    </lineage>
</organism>
<dbReference type="Pfam" id="PF25975">
    <property type="entry name" value="CzcB_C"/>
    <property type="match status" value="1"/>
</dbReference>
<dbReference type="HOGENOM" id="CLU_018816_14_1_11"/>
<dbReference type="STRING" id="1032480.MLP_15710"/>
<dbReference type="PANTHER" id="PTHR32347">
    <property type="entry name" value="EFFLUX SYSTEM COMPONENT YKNX-RELATED"/>
    <property type="match status" value="1"/>
</dbReference>
<evidence type="ECO:0000256" key="4">
    <source>
        <dbReference type="SAM" id="MobiDB-lite"/>
    </source>
</evidence>
<dbReference type="RefSeq" id="WP_013862468.1">
    <property type="nucleotide sequence ID" value="NC_015635.1"/>
</dbReference>
<feature type="domain" description="CzcB-like C-terminal circularly permuted SH3-like" evidence="5">
    <location>
        <begin position="328"/>
        <end position="380"/>
    </location>
</feature>
<protein>
    <submittedName>
        <fullName evidence="6">Putative transporter</fullName>
    </submittedName>
</protein>
<gene>
    <name evidence="6" type="ordered locus">MLP_15710</name>
</gene>
<feature type="coiled-coil region" evidence="3">
    <location>
        <begin position="110"/>
        <end position="171"/>
    </location>
</feature>
<evidence type="ECO:0000256" key="2">
    <source>
        <dbReference type="ARBA" id="ARBA00023054"/>
    </source>
</evidence>
<name>F5XR95_MICPN</name>
<evidence type="ECO:0000313" key="6">
    <source>
        <dbReference type="EMBL" id="BAK34585.1"/>
    </source>
</evidence>
<feature type="compositionally biased region" description="Gly residues" evidence="4">
    <location>
        <begin position="209"/>
        <end position="219"/>
    </location>
</feature>
<accession>F5XR95</accession>
<evidence type="ECO:0000259" key="5">
    <source>
        <dbReference type="Pfam" id="PF25975"/>
    </source>
</evidence>
<dbReference type="Gene3D" id="2.40.50.100">
    <property type="match status" value="1"/>
</dbReference>
<dbReference type="InterPro" id="IPR050465">
    <property type="entry name" value="UPF0194_transport"/>
</dbReference>
<comment type="subcellular location">
    <subcellularLocation>
        <location evidence="1">Cell envelope</location>
    </subcellularLocation>
</comment>
<dbReference type="Proteomes" id="UP000007947">
    <property type="component" value="Chromosome"/>
</dbReference>
<keyword evidence="2 3" id="KW-0175">Coiled coil</keyword>
<evidence type="ECO:0000313" key="7">
    <source>
        <dbReference type="Proteomes" id="UP000007947"/>
    </source>
</evidence>
<dbReference type="Gene3D" id="2.40.30.170">
    <property type="match status" value="1"/>
</dbReference>
<dbReference type="EMBL" id="AP012204">
    <property type="protein sequence ID" value="BAK34585.1"/>
    <property type="molecule type" value="Genomic_DNA"/>
</dbReference>